<comment type="caution">
    <text evidence="2">The sequence shown here is derived from an EMBL/GenBank/DDBJ whole genome shotgun (WGS) entry which is preliminary data.</text>
</comment>
<feature type="region of interest" description="Disordered" evidence="1">
    <location>
        <begin position="70"/>
        <end position="93"/>
    </location>
</feature>
<dbReference type="EMBL" id="SRLO01001640">
    <property type="protein sequence ID" value="TNN36257.1"/>
    <property type="molecule type" value="Genomic_DNA"/>
</dbReference>
<evidence type="ECO:0000313" key="2">
    <source>
        <dbReference type="EMBL" id="TNN36257.1"/>
    </source>
</evidence>
<dbReference type="Proteomes" id="UP000314294">
    <property type="component" value="Unassembled WGS sequence"/>
</dbReference>
<name>A0A4Z2F532_9TELE</name>
<feature type="compositionally biased region" description="Low complexity" evidence="1">
    <location>
        <begin position="144"/>
        <end position="160"/>
    </location>
</feature>
<keyword evidence="3" id="KW-1185">Reference proteome</keyword>
<dbReference type="AlphaFoldDB" id="A0A4Z2F532"/>
<reference evidence="2 3" key="1">
    <citation type="submission" date="2019-03" db="EMBL/GenBank/DDBJ databases">
        <title>First draft genome of Liparis tanakae, snailfish: a comprehensive survey of snailfish specific genes.</title>
        <authorList>
            <person name="Kim W."/>
            <person name="Song I."/>
            <person name="Jeong J.-H."/>
            <person name="Kim D."/>
            <person name="Kim S."/>
            <person name="Ryu S."/>
            <person name="Song J.Y."/>
            <person name="Lee S.K."/>
        </authorList>
    </citation>
    <scope>NUCLEOTIDE SEQUENCE [LARGE SCALE GENOMIC DNA]</scope>
    <source>
        <tissue evidence="2">Muscle</tissue>
    </source>
</reference>
<protein>
    <submittedName>
        <fullName evidence="2">Uncharacterized protein</fullName>
    </submittedName>
</protein>
<evidence type="ECO:0000256" key="1">
    <source>
        <dbReference type="SAM" id="MobiDB-lite"/>
    </source>
</evidence>
<gene>
    <name evidence="2" type="ORF">EYF80_053574</name>
</gene>
<sequence length="185" mass="20207">MKSSPLHHVHLTRLRKCPKYHRDSLGPPGLFEPKGLFGPTRTLWTHQDSVDPPGLCGPTRTLWTHQDSVDPLPSPNEAAECRPQSAGRGAQGSTMSTCSRLLLSNVTLEFPETFTDSIRTLSRGSDTLERATEKDVVGRIRPTDLSSGAPSPSLLSAADGGTQSEDLTRLRRGDLEVELLRFDPP</sequence>
<evidence type="ECO:0000313" key="3">
    <source>
        <dbReference type="Proteomes" id="UP000314294"/>
    </source>
</evidence>
<accession>A0A4Z2F532</accession>
<proteinExistence type="predicted"/>
<organism evidence="2 3">
    <name type="scientific">Liparis tanakae</name>
    <name type="common">Tanaka's snailfish</name>
    <dbReference type="NCBI Taxonomy" id="230148"/>
    <lineage>
        <taxon>Eukaryota</taxon>
        <taxon>Metazoa</taxon>
        <taxon>Chordata</taxon>
        <taxon>Craniata</taxon>
        <taxon>Vertebrata</taxon>
        <taxon>Euteleostomi</taxon>
        <taxon>Actinopterygii</taxon>
        <taxon>Neopterygii</taxon>
        <taxon>Teleostei</taxon>
        <taxon>Neoteleostei</taxon>
        <taxon>Acanthomorphata</taxon>
        <taxon>Eupercaria</taxon>
        <taxon>Perciformes</taxon>
        <taxon>Cottioidei</taxon>
        <taxon>Cottales</taxon>
        <taxon>Liparidae</taxon>
        <taxon>Liparis</taxon>
    </lineage>
</organism>
<feature type="region of interest" description="Disordered" evidence="1">
    <location>
        <begin position="141"/>
        <end position="170"/>
    </location>
</feature>